<dbReference type="Pfam" id="PF04622">
    <property type="entry name" value="ERG2_Sigma1R"/>
    <property type="match status" value="1"/>
</dbReference>
<comment type="similarity">
    <text evidence="2 8">Belongs to the ERG2 family.</text>
</comment>
<comment type="pathway">
    <text evidence="7 8">Steroid metabolism; ergosterol biosynthesis.</text>
</comment>
<evidence type="ECO:0000256" key="6">
    <source>
        <dbReference type="ARBA" id="ARBA00023136"/>
    </source>
</evidence>
<keyword evidence="4" id="KW-0256">Endoplasmic reticulum</keyword>
<proteinExistence type="inferred from homology"/>
<evidence type="ECO:0000256" key="5">
    <source>
        <dbReference type="ARBA" id="ARBA00022989"/>
    </source>
</evidence>
<sequence length="212" mass="23870">MRAIAYLLAFLPALYYSVDTLLLRFFIFDPVRLQQLSQASIEKFPDNATLLMEDLQVSLRAEYGEKHINSLRKDAWFFNNAGGAMGSMIILHASVTEYLIFFGTPLGTEGHSGVHLAHDYFTILHGEQSVFYPGDIEPTVYKPGSQNHLPKGRAVQYTLNGWALELAQGWIPSMLPFGFLDTFTSTLDFQNLWNTVYWTAHGIVGQLLAGKF</sequence>
<dbReference type="InterPro" id="IPR006716">
    <property type="entry name" value="ERG2_sigma1_rcpt-like"/>
</dbReference>
<dbReference type="UniPathway" id="UPA00768"/>
<evidence type="ECO:0000313" key="10">
    <source>
        <dbReference type="Proteomes" id="UP001412239"/>
    </source>
</evidence>
<dbReference type="EMBL" id="LN891013">
    <property type="protein sequence ID" value="CUS11778.1"/>
    <property type="molecule type" value="Genomic_DNA"/>
</dbReference>
<dbReference type="PANTHER" id="PTHR10868">
    <property type="entry name" value="SIGMA 1-TYPE OPIOID RECEPTOR-RELATED"/>
    <property type="match status" value="1"/>
</dbReference>
<accession>A0A292PYS3</accession>
<dbReference type="GO" id="GO:0005789">
    <property type="term" value="C:endoplasmic reticulum membrane"/>
    <property type="evidence" value="ECO:0007669"/>
    <property type="project" value="UniProtKB-SubCell"/>
</dbReference>
<dbReference type="Proteomes" id="UP001412239">
    <property type="component" value="Unassembled WGS sequence"/>
</dbReference>
<name>A0A292PYS3_9PEZI</name>
<gene>
    <name evidence="9" type="ORF">GSTUAT00004233001</name>
</gene>
<reference evidence="9" key="1">
    <citation type="submission" date="2015-10" db="EMBL/GenBank/DDBJ databases">
        <authorList>
            <person name="Regsiter A."/>
            <person name="william w."/>
        </authorList>
    </citation>
    <scope>NUCLEOTIDE SEQUENCE</scope>
    <source>
        <strain evidence="9">Montdore</strain>
    </source>
</reference>
<evidence type="ECO:0000256" key="3">
    <source>
        <dbReference type="ARBA" id="ARBA00022692"/>
    </source>
</evidence>
<keyword evidence="10" id="KW-1185">Reference proteome</keyword>
<dbReference type="AlphaFoldDB" id="A0A292PYS3"/>
<evidence type="ECO:0000256" key="1">
    <source>
        <dbReference type="ARBA" id="ARBA00004586"/>
    </source>
</evidence>
<evidence type="ECO:0000313" key="9">
    <source>
        <dbReference type="EMBL" id="CUS11778.1"/>
    </source>
</evidence>
<comment type="subcellular location">
    <subcellularLocation>
        <location evidence="1">Endoplasmic reticulum membrane</location>
    </subcellularLocation>
</comment>
<dbReference type="EC" id="5.-.-.-" evidence="8"/>
<keyword evidence="3" id="KW-0812">Transmembrane</keyword>
<evidence type="ECO:0000256" key="8">
    <source>
        <dbReference type="RuleBase" id="RU368083"/>
    </source>
</evidence>
<comment type="function">
    <text evidence="8">Catalyzes the reaction which results in unsaturation at C-7 in the B ring of sterols.</text>
</comment>
<evidence type="ECO:0000256" key="2">
    <source>
        <dbReference type="ARBA" id="ARBA00007141"/>
    </source>
</evidence>
<evidence type="ECO:0000256" key="7">
    <source>
        <dbReference type="ARBA" id="ARBA00029435"/>
    </source>
</evidence>
<keyword evidence="5" id="KW-1133">Transmembrane helix</keyword>
<organism evidence="9 10">
    <name type="scientific">Tuber aestivum</name>
    <name type="common">summer truffle</name>
    <dbReference type="NCBI Taxonomy" id="59557"/>
    <lineage>
        <taxon>Eukaryota</taxon>
        <taxon>Fungi</taxon>
        <taxon>Dikarya</taxon>
        <taxon>Ascomycota</taxon>
        <taxon>Pezizomycotina</taxon>
        <taxon>Pezizomycetes</taxon>
        <taxon>Pezizales</taxon>
        <taxon>Tuberaceae</taxon>
        <taxon>Tuber</taxon>
    </lineage>
</organism>
<dbReference type="PANTHER" id="PTHR10868:SF1">
    <property type="entry name" value="SIGMA NON-OPIOID INTRACELLULAR RECEPTOR 1"/>
    <property type="match status" value="1"/>
</dbReference>
<evidence type="ECO:0000256" key="4">
    <source>
        <dbReference type="ARBA" id="ARBA00022824"/>
    </source>
</evidence>
<protein>
    <recommendedName>
        <fullName evidence="8">C-8 sterol isomerase</fullName>
        <ecNumber evidence="8">5.-.-.-</ecNumber>
    </recommendedName>
    <alternativeName>
        <fullName evidence="8">Delta-8--delta-7 sterol isomerase</fullName>
    </alternativeName>
</protein>
<keyword evidence="6" id="KW-0472">Membrane</keyword>
<dbReference type="GO" id="GO:0006696">
    <property type="term" value="P:ergosterol biosynthetic process"/>
    <property type="evidence" value="ECO:0007669"/>
    <property type="project" value="TreeGrafter"/>
</dbReference>